<organism evidence="2 3">
    <name type="scientific">Rhynocoris fuscipes</name>
    <dbReference type="NCBI Taxonomy" id="488301"/>
    <lineage>
        <taxon>Eukaryota</taxon>
        <taxon>Metazoa</taxon>
        <taxon>Ecdysozoa</taxon>
        <taxon>Arthropoda</taxon>
        <taxon>Hexapoda</taxon>
        <taxon>Insecta</taxon>
        <taxon>Pterygota</taxon>
        <taxon>Neoptera</taxon>
        <taxon>Paraneoptera</taxon>
        <taxon>Hemiptera</taxon>
        <taxon>Heteroptera</taxon>
        <taxon>Panheteroptera</taxon>
        <taxon>Cimicomorpha</taxon>
        <taxon>Reduviidae</taxon>
        <taxon>Harpactorinae</taxon>
        <taxon>Harpactorini</taxon>
        <taxon>Rhynocoris</taxon>
    </lineage>
</organism>
<dbReference type="Proteomes" id="UP001461498">
    <property type="component" value="Unassembled WGS sequence"/>
</dbReference>
<proteinExistence type="predicted"/>
<evidence type="ECO:0000313" key="3">
    <source>
        <dbReference type="Proteomes" id="UP001461498"/>
    </source>
</evidence>
<evidence type="ECO:0000313" key="2">
    <source>
        <dbReference type="EMBL" id="KAK9508915.1"/>
    </source>
</evidence>
<sequence length="252" mass="29389">MDGPRMRFSSWAGKRAKFSSWGGKRGEQGLIDSNEDDIFDEKRAKFSSWAGKRSGEEDEFNWAANRADDLNDFGMSEDKRAKFSSWAGKRDEDKRKFSSWAGKRYDENSGDFNDIIEDKRARFNSWAGKRAKFNSWGGKRNNNEDGNEYDENIIEDKRNLPWNNYDQYGNDKRAKFSSWGGKRGEDWWTGKRARFNSWGGKRTVNITNDTIDHEDGIFKRSPVAYTPLSWKRKPIFSRRGPDFYAWGGKRST</sequence>
<dbReference type="AlphaFoldDB" id="A0AAW1DGT0"/>
<evidence type="ECO:0000256" key="1">
    <source>
        <dbReference type="SAM" id="MobiDB-lite"/>
    </source>
</evidence>
<dbReference type="EMBL" id="JAPXFL010000003">
    <property type="protein sequence ID" value="KAK9508915.1"/>
    <property type="molecule type" value="Genomic_DNA"/>
</dbReference>
<comment type="caution">
    <text evidence="2">The sequence shown here is derived from an EMBL/GenBank/DDBJ whole genome shotgun (WGS) entry which is preliminary data.</text>
</comment>
<gene>
    <name evidence="2" type="ORF">O3M35_006356</name>
</gene>
<name>A0AAW1DGT0_9HEMI</name>
<accession>A0AAW1DGT0</accession>
<feature type="region of interest" description="Disordered" evidence="1">
    <location>
        <begin position="1"/>
        <end position="33"/>
    </location>
</feature>
<reference evidence="2 3" key="1">
    <citation type="submission" date="2022-12" db="EMBL/GenBank/DDBJ databases">
        <title>Chromosome-level genome assembly of true bugs.</title>
        <authorList>
            <person name="Ma L."/>
            <person name="Li H."/>
        </authorList>
    </citation>
    <scope>NUCLEOTIDE SEQUENCE [LARGE SCALE GENOMIC DNA]</scope>
    <source>
        <strain evidence="2">Lab_2022b</strain>
    </source>
</reference>
<protein>
    <submittedName>
        <fullName evidence="2">Uncharacterized protein</fullName>
    </submittedName>
</protein>
<keyword evidence="3" id="KW-1185">Reference proteome</keyword>